<dbReference type="EMBL" id="JBHRSV010000003">
    <property type="protein sequence ID" value="MFC2925439.1"/>
    <property type="molecule type" value="Genomic_DNA"/>
</dbReference>
<dbReference type="PANTHER" id="PTHR46390">
    <property type="entry name" value="MANNOSE-1-PHOSPHATE GUANYLYLTRANSFERASE"/>
    <property type="match status" value="1"/>
</dbReference>
<evidence type="ECO:0000259" key="3">
    <source>
        <dbReference type="Pfam" id="PF00483"/>
    </source>
</evidence>
<evidence type="ECO:0000256" key="2">
    <source>
        <dbReference type="ARBA" id="ARBA00023235"/>
    </source>
</evidence>
<dbReference type="InterPro" id="IPR008928">
    <property type="entry name" value="6-hairpin_glycosidase_sf"/>
</dbReference>
<dbReference type="SUPFAM" id="SSF159283">
    <property type="entry name" value="Guanosine diphospho-D-mannose pyrophosphorylase/mannose-6-phosphate isomerase linker domain"/>
    <property type="match status" value="1"/>
</dbReference>
<dbReference type="Gene3D" id="3.90.550.10">
    <property type="entry name" value="Spore Coat Polysaccharide Biosynthesis Protein SpsA, Chain A"/>
    <property type="match status" value="1"/>
</dbReference>
<dbReference type="InterPro" id="IPR029044">
    <property type="entry name" value="Nucleotide-diphossugar_trans"/>
</dbReference>
<comment type="caution">
    <text evidence="4">The sequence shown here is derived from an EMBL/GenBank/DDBJ whole genome shotgun (WGS) entry which is preliminary data.</text>
</comment>
<sequence>MILCGGGGTRLWPLSTPRKPKQFLNLIGARSMLAETAARVDDPARFSKPLAIGAARHAHLLRDTLPNADILLEPIGRNSAPPIAAACLLGESDDLMVVLPADHFIADLQAFHAAIETGVSSAMAGRLVTFGIEPDHPAIGYGYIEAAGFGPVRPVTKFHEKPSREEAERYLEAGGFYWNAGIFLFRAGDMIDAFAEFAPDILDAVTKALTPDGLDPEKFSAVRSESIDYAVLERAERIDVVPVEMGWSDLGDFRALHAAGVTASVVPGNVVSQGHVSTTETTNAYIRAEGLRVAVHGLDDVAVVATPESVLVTRLSDAAGIKPVAGAIQNPGFGAVREDQRNWLGDWLWGSVLPAWAKLAVDPVQGGFVENINLDGTLRVCETRRGRIAPRQLFAFARARRLGWNPNGAADVIIDAALDFLTNRGRAPGGGWAHKFNGDGTIQEGNRDLYDHAFVALAGSELALLGDERGIALANEAFKVIDTLFLDPTHGGWRDPETAPNLKRANPHMHLLEASLAHYEALHDPVSLNRIETIAELFERWMFDPATGAVIEDFNSDWSRLGEARVEPGHCYEWAFLLAEVERLTGRDTASWRRRLVDYAERAGVSAGLVIDAIGAEPVSHRLWPQLERFRTLVHVYHPSSELSKFLEEVIELFLKPGPRHGWIDKLDASRAWDVSAVPASMLYHLMTALAPIARAPR</sequence>
<name>A0ABV6ZVG9_9PROT</name>
<dbReference type="SUPFAM" id="SSF48208">
    <property type="entry name" value="Six-hairpin glycosidases"/>
    <property type="match status" value="1"/>
</dbReference>
<reference evidence="5" key="1">
    <citation type="journal article" date="2019" name="Int. J. Syst. Evol. Microbiol.">
        <title>The Global Catalogue of Microorganisms (GCM) 10K type strain sequencing project: providing services to taxonomists for standard genome sequencing and annotation.</title>
        <authorList>
            <consortium name="The Broad Institute Genomics Platform"/>
            <consortium name="The Broad Institute Genome Sequencing Center for Infectious Disease"/>
            <person name="Wu L."/>
            <person name="Ma J."/>
        </authorList>
    </citation>
    <scope>NUCLEOTIDE SEQUENCE [LARGE SCALE GENOMIC DNA]</scope>
    <source>
        <strain evidence="5">KCTC 52487</strain>
    </source>
</reference>
<dbReference type="SUPFAM" id="SSF53448">
    <property type="entry name" value="Nucleotide-diphospho-sugar transferases"/>
    <property type="match status" value="1"/>
</dbReference>
<dbReference type="InterPro" id="IPR005835">
    <property type="entry name" value="NTP_transferase_dom"/>
</dbReference>
<comment type="similarity">
    <text evidence="1">Belongs to the N-acylglucosamine 2-epimerase family.</text>
</comment>
<dbReference type="CDD" id="cd02509">
    <property type="entry name" value="GDP-M1P_Guanylyltransferase"/>
    <property type="match status" value="1"/>
</dbReference>
<dbReference type="Proteomes" id="UP001595379">
    <property type="component" value="Unassembled WGS sequence"/>
</dbReference>
<dbReference type="InterPro" id="IPR049577">
    <property type="entry name" value="GMPP_N"/>
</dbReference>
<organism evidence="4 5">
    <name type="scientific">Hyphobacterium vulgare</name>
    <dbReference type="NCBI Taxonomy" id="1736751"/>
    <lineage>
        <taxon>Bacteria</taxon>
        <taxon>Pseudomonadati</taxon>
        <taxon>Pseudomonadota</taxon>
        <taxon>Alphaproteobacteria</taxon>
        <taxon>Maricaulales</taxon>
        <taxon>Maricaulaceae</taxon>
        <taxon>Hyphobacterium</taxon>
    </lineage>
</organism>
<dbReference type="Pfam" id="PF07221">
    <property type="entry name" value="GlcNAc_2-epim"/>
    <property type="match status" value="1"/>
</dbReference>
<keyword evidence="5" id="KW-1185">Reference proteome</keyword>
<dbReference type="InterPro" id="IPR012341">
    <property type="entry name" value="6hp_glycosidase-like_sf"/>
</dbReference>
<dbReference type="InterPro" id="IPR051161">
    <property type="entry name" value="Mannose-6P_isomerase_type2"/>
</dbReference>
<dbReference type="Pfam" id="PF00483">
    <property type="entry name" value="NTP_transferase"/>
    <property type="match status" value="1"/>
</dbReference>
<dbReference type="PANTHER" id="PTHR46390:SF1">
    <property type="entry name" value="MANNOSE-1-PHOSPHATE GUANYLYLTRANSFERASE"/>
    <property type="match status" value="1"/>
</dbReference>
<keyword evidence="2" id="KW-0413">Isomerase</keyword>
<protein>
    <submittedName>
        <fullName evidence="4">AGE family epimerase/isomerase</fullName>
    </submittedName>
</protein>
<feature type="domain" description="Nucleotidyl transferase" evidence="3">
    <location>
        <begin position="1"/>
        <end position="259"/>
    </location>
</feature>
<evidence type="ECO:0000256" key="1">
    <source>
        <dbReference type="ARBA" id="ARBA00008558"/>
    </source>
</evidence>
<accession>A0ABV6ZVG9</accession>
<evidence type="ECO:0000313" key="5">
    <source>
        <dbReference type="Proteomes" id="UP001595379"/>
    </source>
</evidence>
<gene>
    <name evidence="4" type="ORF">ACFOOR_04915</name>
</gene>
<evidence type="ECO:0000313" key="4">
    <source>
        <dbReference type="EMBL" id="MFC2925439.1"/>
    </source>
</evidence>
<dbReference type="InterPro" id="IPR010819">
    <property type="entry name" value="AGE/CE"/>
</dbReference>
<proteinExistence type="inferred from homology"/>
<dbReference type="Gene3D" id="1.50.10.10">
    <property type="match status" value="1"/>
</dbReference>
<dbReference type="RefSeq" id="WP_380213934.1">
    <property type="nucleotide sequence ID" value="NZ_JBHRSV010000003.1"/>
</dbReference>